<evidence type="ECO:0000259" key="17">
    <source>
        <dbReference type="PROSITE" id="PS00907"/>
    </source>
</evidence>
<protein>
    <recommendedName>
        <fullName evidence="7 14">Uroporphyrinogen decarboxylase</fullName>
        <ecNumber evidence="6 14">4.1.1.37</ecNumber>
    </recommendedName>
</protein>
<dbReference type="CTD" id="8231744"/>
<reference evidence="18" key="2">
    <citation type="submission" date="2007-04" db="EMBL/GenBank/DDBJ databases">
        <title>The genome of the human body louse.</title>
        <authorList>
            <consortium name="The Human Body Louse Genome Consortium"/>
            <person name="Kirkness E."/>
            <person name="Walenz B."/>
            <person name="Hass B."/>
            <person name="Bruggner R."/>
            <person name="Strausberg R."/>
        </authorList>
    </citation>
    <scope>NUCLEOTIDE SEQUENCE</scope>
    <source>
        <strain evidence="18">USDA</strain>
    </source>
</reference>
<evidence type="ECO:0000256" key="6">
    <source>
        <dbReference type="ARBA" id="ARBA00012288"/>
    </source>
</evidence>
<dbReference type="VEuPathDB" id="VectorBase:PHUM523100"/>
<dbReference type="EnsemblMetazoa" id="PHUM523100-RA">
    <property type="protein sequence ID" value="PHUM523100-PA"/>
    <property type="gene ID" value="PHUM523100"/>
</dbReference>
<dbReference type="OMA" id="LWLMRQA"/>
<evidence type="ECO:0000256" key="5">
    <source>
        <dbReference type="ARBA" id="ARBA00011738"/>
    </source>
</evidence>
<comment type="function">
    <text evidence="1">Catalyzes the decarboxylation of four acetate groups of uroporphyrinogen-III to yield coproporphyrinogen-III.</text>
</comment>
<evidence type="ECO:0000256" key="1">
    <source>
        <dbReference type="ARBA" id="ARBA00002448"/>
    </source>
</evidence>
<evidence type="ECO:0000256" key="11">
    <source>
        <dbReference type="ARBA" id="ARBA00023239"/>
    </source>
</evidence>
<dbReference type="eggNOG" id="KOG2872">
    <property type="taxonomic scope" value="Eukaryota"/>
</dbReference>
<dbReference type="InterPro" id="IPR038071">
    <property type="entry name" value="UROD/MetE-like_sf"/>
</dbReference>
<comment type="subunit">
    <text evidence="5">Homodimer.</text>
</comment>
<dbReference type="PROSITE" id="PS00906">
    <property type="entry name" value="UROD_1"/>
    <property type="match status" value="1"/>
</dbReference>
<keyword evidence="9 14" id="KW-0210">Decarboxylase</keyword>
<keyword evidence="8" id="KW-0963">Cytoplasm</keyword>
<evidence type="ECO:0000256" key="2">
    <source>
        <dbReference type="ARBA" id="ARBA00004514"/>
    </source>
</evidence>
<dbReference type="EMBL" id="DS235848">
    <property type="protein sequence ID" value="EEB18624.1"/>
    <property type="molecule type" value="Genomic_DNA"/>
</dbReference>
<comment type="pathway">
    <text evidence="3 14">Porphyrin-containing compound metabolism; protoporphyrin-IX biosynthesis; coproporphyrinogen-III from 5-aminolevulinate: step 4/4.</text>
</comment>
<evidence type="ECO:0000256" key="3">
    <source>
        <dbReference type="ARBA" id="ARBA00004804"/>
    </source>
</evidence>
<keyword evidence="12 14" id="KW-0627">Porphyrin biosynthesis</keyword>
<dbReference type="GO" id="GO:0006782">
    <property type="term" value="P:protoporphyrinogen IX biosynthetic process"/>
    <property type="evidence" value="ECO:0007669"/>
    <property type="project" value="UniProtKB-UniPathway"/>
</dbReference>
<keyword evidence="10" id="KW-0350">Heme biosynthesis</keyword>
<dbReference type="FunCoup" id="E0VZ18">
    <property type="interactions" value="757"/>
</dbReference>
<evidence type="ECO:0000256" key="8">
    <source>
        <dbReference type="ARBA" id="ARBA00022490"/>
    </source>
</evidence>
<dbReference type="OrthoDB" id="339900at2759"/>
<dbReference type="NCBIfam" id="TIGR01464">
    <property type="entry name" value="hemE"/>
    <property type="match status" value="1"/>
</dbReference>
<dbReference type="SUPFAM" id="SSF51726">
    <property type="entry name" value="UROD/MetE-like"/>
    <property type="match status" value="1"/>
</dbReference>
<dbReference type="Proteomes" id="UP000009046">
    <property type="component" value="Unassembled WGS sequence"/>
</dbReference>
<evidence type="ECO:0000256" key="4">
    <source>
        <dbReference type="ARBA" id="ARBA00009935"/>
    </source>
</evidence>
<comment type="subcellular location">
    <subcellularLocation>
        <location evidence="2">Cytoplasm</location>
        <location evidence="2">Cytosol</location>
    </subcellularLocation>
</comment>
<evidence type="ECO:0000313" key="20">
    <source>
        <dbReference type="Proteomes" id="UP000009046"/>
    </source>
</evidence>
<feature type="domain" description="Uroporphyrinogen decarboxylase (URO-D)" evidence="16">
    <location>
        <begin position="24"/>
        <end position="33"/>
    </location>
</feature>
<evidence type="ECO:0000256" key="7">
    <source>
        <dbReference type="ARBA" id="ARBA00014308"/>
    </source>
</evidence>
<reference evidence="19" key="3">
    <citation type="submission" date="2021-02" db="UniProtKB">
        <authorList>
            <consortium name="EnsemblMetazoa"/>
        </authorList>
    </citation>
    <scope>IDENTIFICATION</scope>
    <source>
        <strain evidence="19">USDA</strain>
    </source>
</reference>
<evidence type="ECO:0000256" key="14">
    <source>
        <dbReference type="RuleBase" id="RU000554"/>
    </source>
</evidence>
<comment type="similarity">
    <text evidence="4 15">Belongs to the uroporphyrinogen decarboxylase family.</text>
</comment>
<evidence type="ECO:0000313" key="19">
    <source>
        <dbReference type="EnsemblMetazoa" id="PHUM523100-PA"/>
    </source>
</evidence>
<comment type="catalytic activity">
    <reaction evidence="13">
        <text>uroporphyrinogen III + 4 H(+) = coproporphyrinogen III + 4 CO2</text>
        <dbReference type="Rhea" id="RHEA:19865"/>
        <dbReference type="ChEBI" id="CHEBI:15378"/>
        <dbReference type="ChEBI" id="CHEBI:16526"/>
        <dbReference type="ChEBI" id="CHEBI:57308"/>
        <dbReference type="ChEBI" id="CHEBI:57309"/>
        <dbReference type="EC" id="4.1.1.37"/>
    </reaction>
    <physiologicalReaction direction="left-to-right" evidence="13">
        <dbReference type="Rhea" id="RHEA:19866"/>
    </physiologicalReaction>
</comment>
<dbReference type="GeneID" id="8231744"/>
<reference evidence="18" key="1">
    <citation type="submission" date="2007-04" db="EMBL/GenBank/DDBJ databases">
        <title>Annotation of Pediculus humanus corporis strain USDA.</title>
        <authorList>
            <person name="Kirkness E."/>
            <person name="Hannick L."/>
            <person name="Hass B."/>
            <person name="Bruggner R."/>
            <person name="Lawson D."/>
            <person name="Bidwell S."/>
            <person name="Joardar V."/>
            <person name="Caler E."/>
            <person name="Walenz B."/>
            <person name="Inman J."/>
            <person name="Schobel S."/>
            <person name="Galinsky K."/>
            <person name="Amedeo P."/>
            <person name="Strausberg R."/>
        </authorList>
    </citation>
    <scope>NUCLEOTIDE SEQUENCE</scope>
    <source>
        <strain evidence="18">USDA</strain>
    </source>
</reference>
<evidence type="ECO:0000256" key="12">
    <source>
        <dbReference type="ARBA" id="ARBA00023244"/>
    </source>
</evidence>
<dbReference type="GO" id="GO:0004853">
    <property type="term" value="F:uroporphyrinogen decarboxylase activity"/>
    <property type="evidence" value="ECO:0007669"/>
    <property type="project" value="UniProtKB-EC"/>
</dbReference>
<dbReference type="Pfam" id="PF01208">
    <property type="entry name" value="URO-D"/>
    <property type="match status" value="1"/>
</dbReference>
<dbReference type="InParanoid" id="E0VZ18"/>
<dbReference type="RefSeq" id="XP_002431362.1">
    <property type="nucleotide sequence ID" value="XM_002431317.1"/>
</dbReference>
<dbReference type="InterPro" id="IPR000257">
    <property type="entry name" value="Uroporphyrinogen_deCOase"/>
</dbReference>
<dbReference type="Gene3D" id="3.20.20.210">
    <property type="match status" value="1"/>
</dbReference>
<evidence type="ECO:0000259" key="16">
    <source>
        <dbReference type="PROSITE" id="PS00906"/>
    </source>
</evidence>
<evidence type="ECO:0000313" key="18">
    <source>
        <dbReference type="EMBL" id="EEB18624.1"/>
    </source>
</evidence>
<gene>
    <name evidence="19" type="primary">8231744</name>
    <name evidence="18" type="ORF">Phum_PHUM523100</name>
</gene>
<evidence type="ECO:0000256" key="15">
    <source>
        <dbReference type="RuleBase" id="RU004169"/>
    </source>
</evidence>
<dbReference type="GO" id="GO:0005829">
    <property type="term" value="C:cytosol"/>
    <property type="evidence" value="ECO:0007669"/>
    <property type="project" value="UniProtKB-SubCell"/>
</dbReference>
<dbReference type="KEGG" id="phu:Phum_PHUM523100"/>
<dbReference type="AlphaFoldDB" id="E0VZ18"/>
<dbReference type="FunFam" id="3.20.20.210:FF:000001">
    <property type="entry name" value="Uroporphyrinogen decarboxylase"/>
    <property type="match status" value="1"/>
</dbReference>
<dbReference type="UniPathway" id="UPA00251">
    <property type="reaction ID" value="UER00321"/>
</dbReference>
<dbReference type="PANTHER" id="PTHR21091">
    <property type="entry name" value="METHYLTETRAHYDROFOLATE:HOMOCYSTEINE METHYLTRANSFERASE RELATED"/>
    <property type="match status" value="1"/>
</dbReference>
<dbReference type="InterPro" id="IPR006361">
    <property type="entry name" value="Uroporphyrinogen_deCO2ase_HemE"/>
</dbReference>
<dbReference type="HOGENOM" id="CLU_040933_0_0_1"/>
<dbReference type="PANTHER" id="PTHR21091:SF169">
    <property type="entry name" value="UROPORPHYRINOGEN DECARBOXYLASE"/>
    <property type="match status" value="1"/>
</dbReference>
<dbReference type="PROSITE" id="PS00907">
    <property type="entry name" value="UROD_2"/>
    <property type="match status" value="1"/>
</dbReference>
<evidence type="ECO:0000256" key="13">
    <source>
        <dbReference type="ARBA" id="ARBA00048411"/>
    </source>
</evidence>
<dbReference type="CDD" id="cd00717">
    <property type="entry name" value="URO-D"/>
    <property type="match status" value="1"/>
</dbReference>
<dbReference type="EMBL" id="AAZO01006349">
    <property type="status" value="NOT_ANNOTATED_CDS"/>
    <property type="molecule type" value="Genomic_DNA"/>
</dbReference>
<feature type="domain" description="Uroporphyrinogen decarboxylase (URO-D)" evidence="17">
    <location>
        <begin position="144"/>
        <end position="160"/>
    </location>
</feature>
<evidence type="ECO:0000256" key="10">
    <source>
        <dbReference type="ARBA" id="ARBA00023133"/>
    </source>
</evidence>
<dbReference type="HAMAP" id="MF_00218">
    <property type="entry name" value="URO_D"/>
    <property type="match status" value="1"/>
</dbReference>
<evidence type="ECO:0000256" key="9">
    <source>
        <dbReference type="ARBA" id="ARBA00022793"/>
    </source>
</evidence>
<keyword evidence="20" id="KW-1185">Reference proteome</keyword>
<organism>
    <name type="scientific">Pediculus humanus subsp. corporis</name>
    <name type="common">Body louse</name>
    <dbReference type="NCBI Taxonomy" id="121224"/>
    <lineage>
        <taxon>Eukaryota</taxon>
        <taxon>Metazoa</taxon>
        <taxon>Ecdysozoa</taxon>
        <taxon>Arthropoda</taxon>
        <taxon>Hexapoda</taxon>
        <taxon>Insecta</taxon>
        <taxon>Pterygota</taxon>
        <taxon>Neoptera</taxon>
        <taxon>Paraneoptera</taxon>
        <taxon>Psocodea</taxon>
        <taxon>Troctomorpha</taxon>
        <taxon>Phthiraptera</taxon>
        <taxon>Anoplura</taxon>
        <taxon>Pediculidae</taxon>
        <taxon>Pediculus</taxon>
    </lineage>
</organism>
<dbReference type="EC" id="4.1.1.37" evidence="6 14"/>
<sequence length="346" mass="39071">MNFPPLLNDRLLRAINGEEVDKIPVWIMRQAGRYLPEFREIRSKHDFFTICTTPELACEVTIQPIRRFDLDAAIIFSDILVIPQALGMKVEMKPGVGPFFPDPLESPKDVEKLNFNADIKTELKYVYDAITLTRNSLEGKVPLIGFAGAPWTLFAYMIEGGTSKTMSKAKKWLYQWPEKSKILLNVIADAVTKHLINQAKAGAQVLQVFESHAEYLGLDLFNNFSLPFLQKIVLTVKQEIDVPLIIFTKGAHYAINELSKSGYNAVGIDWTIEPEIARNKSDNSITLQGNLDPCALYLPKDELIEKTKLMIEKFGKKNYIANLGHGIYPDTDPDNVKVFIDTIHSV</sequence>
<accession>E0VZ18</accession>
<dbReference type="STRING" id="121224.E0VZ18"/>
<proteinExistence type="inferred from homology"/>
<name>E0VZ18_PEDHC</name>
<keyword evidence="11 14" id="KW-0456">Lyase</keyword>